<dbReference type="RefSeq" id="WP_145197653.1">
    <property type="nucleotide sequence ID" value="NZ_CP036434.1"/>
</dbReference>
<evidence type="ECO:0000259" key="14">
    <source>
        <dbReference type="Pfam" id="PF01288"/>
    </source>
</evidence>
<dbReference type="Proteomes" id="UP000320390">
    <property type="component" value="Chromosome"/>
</dbReference>
<dbReference type="InterPro" id="IPR000550">
    <property type="entry name" value="Hppk"/>
</dbReference>
<evidence type="ECO:0000313" key="16">
    <source>
        <dbReference type="Proteomes" id="UP000320390"/>
    </source>
</evidence>
<sequence length="188" mass="20808">MSRQVQPTPERYPKGRDTRPGARLVVLGLGSNLNGREQIARAIDRISYSFDLLVKSTRYIGPAEGGPNDTGEPIALPPEDASEENLSVYSNAAVLVRTADSFKEIRKELRRLEEELGRTRDDPRRVAIDIDILLIQGEVIRNKHDEVVVPHPDLGTKRHAALPSAEVAPSLKHPQSKERLADIAARLA</sequence>
<dbReference type="OrthoDB" id="9808041at2"/>
<dbReference type="Pfam" id="PF01288">
    <property type="entry name" value="HPPK"/>
    <property type="match status" value="1"/>
</dbReference>
<dbReference type="InterPro" id="IPR035907">
    <property type="entry name" value="Hppk_sf"/>
</dbReference>
<feature type="coiled-coil region" evidence="13">
    <location>
        <begin position="95"/>
        <end position="122"/>
    </location>
</feature>
<evidence type="ECO:0000256" key="4">
    <source>
        <dbReference type="ARBA" id="ARBA00016218"/>
    </source>
</evidence>
<dbReference type="GO" id="GO:0016301">
    <property type="term" value="F:kinase activity"/>
    <property type="evidence" value="ECO:0007669"/>
    <property type="project" value="UniProtKB-KW"/>
</dbReference>
<dbReference type="GO" id="GO:0046656">
    <property type="term" value="P:folic acid biosynthetic process"/>
    <property type="evidence" value="ECO:0007669"/>
    <property type="project" value="UniProtKB-KW"/>
</dbReference>
<dbReference type="GO" id="GO:0046654">
    <property type="term" value="P:tetrahydrofolate biosynthetic process"/>
    <property type="evidence" value="ECO:0007669"/>
    <property type="project" value="UniProtKB-UniPathway"/>
</dbReference>
<evidence type="ECO:0000256" key="9">
    <source>
        <dbReference type="ARBA" id="ARBA00022909"/>
    </source>
</evidence>
<reference evidence="15 16" key="1">
    <citation type="submission" date="2019-02" db="EMBL/GenBank/DDBJ databases">
        <title>Deep-cultivation of Planctomycetes and their phenomic and genomic characterization uncovers novel biology.</title>
        <authorList>
            <person name="Wiegand S."/>
            <person name="Jogler M."/>
            <person name="Boedeker C."/>
            <person name="Pinto D."/>
            <person name="Vollmers J."/>
            <person name="Rivas-Marin E."/>
            <person name="Kohn T."/>
            <person name="Peeters S.H."/>
            <person name="Heuer A."/>
            <person name="Rast P."/>
            <person name="Oberbeckmann S."/>
            <person name="Bunk B."/>
            <person name="Jeske O."/>
            <person name="Meyerdierks A."/>
            <person name="Storesund J.E."/>
            <person name="Kallscheuer N."/>
            <person name="Luecker S."/>
            <person name="Lage O.M."/>
            <person name="Pohl T."/>
            <person name="Merkel B.J."/>
            <person name="Hornburger P."/>
            <person name="Mueller R.-W."/>
            <person name="Bruemmer F."/>
            <person name="Labrenz M."/>
            <person name="Spormann A.M."/>
            <person name="Op den Camp H."/>
            <person name="Overmann J."/>
            <person name="Amann R."/>
            <person name="Jetten M.S.M."/>
            <person name="Mascher T."/>
            <person name="Medema M.H."/>
            <person name="Devos D.P."/>
            <person name="Kaster A.-K."/>
            <person name="Ovreas L."/>
            <person name="Rohde M."/>
            <person name="Galperin M.Y."/>
            <person name="Jogler C."/>
        </authorList>
    </citation>
    <scope>NUCLEOTIDE SEQUENCE [LARGE SCALE GENOMIC DNA]</scope>
    <source>
        <strain evidence="15 16">Poly30</strain>
    </source>
</reference>
<keyword evidence="13" id="KW-0175">Coiled coil</keyword>
<organism evidence="15 16">
    <name type="scientific">Saltatorellus ferox</name>
    <dbReference type="NCBI Taxonomy" id="2528018"/>
    <lineage>
        <taxon>Bacteria</taxon>
        <taxon>Pseudomonadati</taxon>
        <taxon>Planctomycetota</taxon>
        <taxon>Planctomycetia</taxon>
        <taxon>Planctomycetia incertae sedis</taxon>
        <taxon>Saltatorellus</taxon>
    </lineage>
</organism>
<comment type="similarity">
    <text evidence="2">Belongs to the HPPK family.</text>
</comment>
<keyword evidence="9" id="KW-0289">Folate biosynthesis</keyword>
<comment type="function">
    <text evidence="10">Catalyzes the transfer of pyrophosphate from adenosine triphosphate (ATP) to 6-hydroxymethyl-7,8-dihydropterin, an enzymatic step in folate biosynthesis pathway.</text>
</comment>
<evidence type="ECO:0000256" key="12">
    <source>
        <dbReference type="ARBA" id="ARBA00033413"/>
    </source>
</evidence>
<evidence type="ECO:0000256" key="6">
    <source>
        <dbReference type="ARBA" id="ARBA00022741"/>
    </source>
</evidence>
<keyword evidence="6" id="KW-0547">Nucleotide-binding</keyword>
<evidence type="ECO:0000256" key="1">
    <source>
        <dbReference type="ARBA" id="ARBA00005051"/>
    </source>
</evidence>
<keyword evidence="8" id="KW-0067">ATP-binding</keyword>
<proteinExistence type="inferred from homology"/>
<keyword evidence="7 15" id="KW-0418">Kinase</keyword>
<accession>A0A518ESB5</accession>
<dbReference type="EC" id="2.7.6.3" evidence="3"/>
<protein>
    <recommendedName>
        <fullName evidence="4">2-amino-4-hydroxy-6-hydroxymethyldihydropteridine pyrophosphokinase</fullName>
        <ecNumber evidence="3">2.7.6.3</ecNumber>
    </recommendedName>
    <alternativeName>
        <fullName evidence="11">6-hydroxymethyl-7,8-dihydropterin pyrophosphokinase</fullName>
    </alternativeName>
    <alternativeName>
        <fullName evidence="12">7,8-dihydro-6-hydroxymethylpterin-pyrophosphokinase</fullName>
    </alternativeName>
</protein>
<dbReference type="AlphaFoldDB" id="A0A518ESB5"/>
<keyword evidence="16" id="KW-1185">Reference proteome</keyword>
<dbReference type="Gene3D" id="3.30.70.560">
    <property type="entry name" value="7,8-Dihydro-6-hydroxymethylpterin-pyrophosphokinase HPPK"/>
    <property type="match status" value="1"/>
</dbReference>
<evidence type="ECO:0000256" key="5">
    <source>
        <dbReference type="ARBA" id="ARBA00022679"/>
    </source>
</evidence>
<comment type="pathway">
    <text evidence="1">Cofactor biosynthesis; tetrahydrofolate biosynthesis; 2-amino-4-hydroxy-6-hydroxymethyl-7,8-dihydropteridine diphosphate from 7,8-dihydroneopterin triphosphate: step 4/4.</text>
</comment>
<evidence type="ECO:0000256" key="2">
    <source>
        <dbReference type="ARBA" id="ARBA00005810"/>
    </source>
</evidence>
<dbReference type="PANTHER" id="PTHR43071:SF1">
    <property type="entry name" value="2-AMINO-4-HYDROXY-6-HYDROXYMETHYLDIHYDROPTERIDINE PYROPHOSPHOKINASE"/>
    <property type="match status" value="1"/>
</dbReference>
<evidence type="ECO:0000256" key="8">
    <source>
        <dbReference type="ARBA" id="ARBA00022840"/>
    </source>
</evidence>
<evidence type="ECO:0000256" key="11">
    <source>
        <dbReference type="ARBA" id="ARBA00029766"/>
    </source>
</evidence>
<name>A0A518ESB5_9BACT</name>
<dbReference type="SUPFAM" id="SSF55083">
    <property type="entry name" value="6-hydroxymethyl-7,8-dihydropterin pyrophosphokinase, HPPK"/>
    <property type="match status" value="1"/>
</dbReference>
<gene>
    <name evidence="15" type="primary">folK</name>
    <name evidence="15" type="ORF">Poly30_25030</name>
</gene>
<evidence type="ECO:0000256" key="3">
    <source>
        <dbReference type="ARBA" id="ARBA00013253"/>
    </source>
</evidence>
<dbReference type="EMBL" id="CP036434">
    <property type="protein sequence ID" value="QDV06984.1"/>
    <property type="molecule type" value="Genomic_DNA"/>
</dbReference>
<evidence type="ECO:0000313" key="15">
    <source>
        <dbReference type="EMBL" id="QDV06984.1"/>
    </source>
</evidence>
<dbReference type="UniPathway" id="UPA00077">
    <property type="reaction ID" value="UER00155"/>
</dbReference>
<dbReference type="GO" id="GO:0005524">
    <property type="term" value="F:ATP binding"/>
    <property type="evidence" value="ECO:0007669"/>
    <property type="project" value="UniProtKB-KW"/>
</dbReference>
<dbReference type="GO" id="GO:0003848">
    <property type="term" value="F:2-amino-4-hydroxy-6-hydroxymethyldihydropteridine diphosphokinase activity"/>
    <property type="evidence" value="ECO:0007669"/>
    <property type="project" value="UniProtKB-EC"/>
</dbReference>
<evidence type="ECO:0000256" key="13">
    <source>
        <dbReference type="SAM" id="Coils"/>
    </source>
</evidence>
<evidence type="ECO:0000256" key="10">
    <source>
        <dbReference type="ARBA" id="ARBA00029409"/>
    </source>
</evidence>
<feature type="domain" description="7,8-dihydro-6-hydroxymethylpterin-pyrophosphokinase" evidence="14">
    <location>
        <begin position="26"/>
        <end position="169"/>
    </location>
</feature>
<dbReference type="PANTHER" id="PTHR43071">
    <property type="entry name" value="2-AMINO-4-HYDROXY-6-HYDROXYMETHYLDIHYDROPTERIDINE PYROPHOSPHOKINASE"/>
    <property type="match status" value="1"/>
</dbReference>
<keyword evidence="5 15" id="KW-0808">Transferase</keyword>
<evidence type="ECO:0000256" key="7">
    <source>
        <dbReference type="ARBA" id="ARBA00022777"/>
    </source>
</evidence>